<protein>
    <submittedName>
        <fullName evidence="2">Major facilitator superfamily</fullName>
    </submittedName>
</protein>
<feature type="transmembrane region" description="Helical" evidence="1">
    <location>
        <begin position="338"/>
        <end position="356"/>
    </location>
</feature>
<comment type="caution">
    <text evidence="2">The sequence shown here is derived from an EMBL/GenBank/DDBJ whole genome shotgun (WGS) entry which is preliminary data.</text>
</comment>
<accession>A0ABQ8UFV2</accession>
<sequence length="471" mass="50181">MESYFIWIVLGSFVALCGFLYYKKQRISSQKFFENAQTAGGDAQQYQQYLKFKWIYLVAYLLVVTGDWFQGPYLYAVYASFGFTSSQISAFYLCGFSSALIFGTIVGSLGDKYGRKRNSLACCLFYIGSSVFLCTGNFWMLLLGRVCGGIGTSLMYSAFEAWMVCAHKKAGYPDSWLQNTFGDASLGNGIVAIAAGVVASFLADQWGPQAPFYASALLHAACGVVIFLTWTENYGESKTPVVTTNESAASAAAASSGGFSGALALFRADPSIAALGLVMALFEGTMYTFVYCWTPALAPNHEPLPFGLIFAAYMAAVMVGGSTFSIVAASQWMTVERFALALFAAGAVSLTGSALLLGAGEIVFLCFCVFEGCVGSFWPTAGTIRSRIVPEQVRATVLNLFRVPLNAMVMGTMGLTFVLSTRSMLLLCGLFLAIATALQRYINVSQERKAAAAAAAVPVGAAPAAAAVPPV</sequence>
<dbReference type="SUPFAM" id="SSF103473">
    <property type="entry name" value="MFS general substrate transporter"/>
    <property type="match status" value="1"/>
</dbReference>
<feature type="transmembrane region" description="Helical" evidence="1">
    <location>
        <begin position="184"/>
        <end position="203"/>
    </location>
</feature>
<dbReference type="InterPro" id="IPR008509">
    <property type="entry name" value="MOT2/MFSD5"/>
</dbReference>
<feature type="transmembrane region" description="Helical" evidence="1">
    <location>
        <begin position="304"/>
        <end position="326"/>
    </location>
</feature>
<feature type="transmembrane region" description="Helical" evidence="1">
    <location>
        <begin position="210"/>
        <end position="228"/>
    </location>
</feature>
<feature type="transmembrane region" description="Helical" evidence="1">
    <location>
        <begin position="362"/>
        <end position="384"/>
    </location>
</feature>
<gene>
    <name evidence="2" type="ORF">PAPYR_8572</name>
</gene>
<dbReference type="PANTHER" id="PTHR23516:SF23">
    <property type="entry name" value="MOLYBDATE-ANION TRANSPORTER"/>
    <property type="match status" value="1"/>
</dbReference>
<dbReference type="InterPro" id="IPR036259">
    <property type="entry name" value="MFS_trans_sf"/>
</dbReference>
<keyword evidence="1" id="KW-0472">Membrane</keyword>
<dbReference type="CDD" id="cd17487">
    <property type="entry name" value="MFS_MFSD5_like"/>
    <property type="match status" value="1"/>
</dbReference>
<evidence type="ECO:0000313" key="2">
    <source>
        <dbReference type="EMBL" id="KAJ4456275.1"/>
    </source>
</evidence>
<feature type="transmembrane region" description="Helical" evidence="1">
    <location>
        <begin position="424"/>
        <end position="442"/>
    </location>
</feature>
<dbReference type="Gene3D" id="1.20.1250.20">
    <property type="entry name" value="MFS general substrate transporter like domains"/>
    <property type="match status" value="1"/>
</dbReference>
<evidence type="ECO:0000256" key="1">
    <source>
        <dbReference type="SAM" id="Phobius"/>
    </source>
</evidence>
<feature type="transmembrane region" description="Helical" evidence="1">
    <location>
        <begin position="396"/>
        <end position="418"/>
    </location>
</feature>
<feature type="transmembrane region" description="Helical" evidence="1">
    <location>
        <begin position="121"/>
        <end position="142"/>
    </location>
</feature>
<keyword evidence="1" id="KW-0812">Transmembrane</keyword>
<name>A0ABQ8UFV2_9EUKA</name>
<proteinExistence type="predicted"/>
<dbReference type="Proteomes" id="UP001141327">
    <property type="component" value="Unassembled WGS sequence"/>
</dbReference>
<dbReference type="PANTHER" id="PTHR23516">
    <property type="entry name" value="SAM (S-ADENOSYL METHIONINE) TRANSPORTER"/>
    <property type="match status" value="1"/>
</dbReference>
<dbReference type="EMBL" id="JAPMOS010000076">
    <property type="protein sequence ID" value="KAJ4456275.1"/>
    <property type="molecule type" value="Genomic_DNA"/>
</dbReference>
<keyword evidence="3" id="KW-1185">Reference proteome</keyword>
<dbReference type="Pfam" id="PF05631">
    <property type="entry name" value="MFS_5"/>
    <property type="match status" value="1"/>
</dbReference>
<feature type="transmembrane region" description="Helical" evidence="1">
    <location>
        <begin position="90"/>
        <end position="109"/>
    </location>
</feature>
<organism evidence="2 3">
    <name type="scientific">Paratrimastix pyriformis</name>
    <dbReference type="NCBI Taxonomy" id="342808"/>
    <lineage>
        <taxon>Eukaryota</taxon>
        <taxon>Metamonada</taxon>
        <taxon>Preaxostyla</taxon>
        <taxon>Paratrimastigidae</taxon>
        <taxon>Paratrimastix</taxon>
    </lineage>
</organism>
<keyword evidence="1" id="KW-1133">Transmembrane helix</keyword>
<feature type="transmembrane region" description="Helical" evidence="1">
    <location>
        <begin position="273"/>
        <end position="298"/>
    </location>
</feature>
<feature type="transmembrane region" description="Helical" evidence="1">
    <location>
        <begin position="54"/>
        <end position="78"/>
    </location>
</feature>
<feature type="transmembrane region" description="Helical" evidence="1">
    <location>
        <begin position="248"/>
        <end position="266"/>
    </location>
</feature>
<reference evidence="2" key="1">
    <citation type="journal article" date="2022" name="bioRxiv">
        <title>Genomics of Preaxostyla Flagellates Illuminates Evolutionary Transitions and the Path Towards Mitochondrial Loss.</title>
        <authorList>
            <person name="Novak L.V.F."/>
            <person name="Treitli S.C."/>
            <person name="Pyrih J."/>
            <person name="Halakuc P."/>
            <person name="Pipaliya S.V."/>
            <person name="Vacek V."/>
            <person name="Brzon O."/>
            <person name="Soukal P."/>
            <person name="Eme L."/>
            <person name="Dacks J.B."/>
            <person name="Karnkowska A."/>
            <person name="Elias M."/>
            <person name="Hampl V."/>
        </authorList>
    </citation>
    <scope>NUCLEOTIDE SEQUENCE</scope>
    <source>
        <strain evidence="2">RCP-MX</strain>
    </source>
</reference>
<evidence type="ECO:0000313" key="3">
    <source>
        <dbReference type="Proteomes" id="UP001141327"/>
    </source>
</evidence>
<feature type="transmembrane region" description="Helical" evidence="1">
    <location>
        <begin position="6"/>
        <end position="22"/>
    </location>
</feature>